<organism evidence="9 10">
    <name type="scientific">Thermoproteota archaeon</name>
    <dbReference type="NCBI Taxonomy" id="2056631"/>
    <lineage>
        <taxon>Archaea</taxon>
        <taxon>Thermoproteota</taxon>
    </lineage>
</organism>
<dbReference type="HAMAP" id="MF_00647">
    <property type="entry name" value="PPAT_arch"/>
    <property type="match status" value="1"/>
</dbReference>
<dbReference type="NCBIfam" id="NF001985">
    <property type="entry name" value="PRK00777.1"/>
    <property type="match status" value="1"/>
</dbReference>
<comment type="subcellular location">
    <subcellularLocation>
        <location evidence="7">Cytoplasm</location>
    </subcellularLocation>
</comment>
<dbReference type="AlphaFoldDB" id="A0A497ET48"/>
<keyword evidence="1 7" id="KW-0963">Cytoplasm</keyword>
<comment type="pathway">
    <text evidence="7">Cofactor biosynthesis; coenzyme A biosynthesis.</text>
</comment>
<feature type="domain" description="Cytidyltransferase-like" evidence="8">
    <location>
        <begin position="17"/>
        <end position="150"/>
    </location>
</feature>
<comment type="caution">
    <text evidence="9">The sequence shown here is derived from an EMBL/GenBank/DDBJ whole genome shotgun (WGS) entry which is preliminary data.</text>
</comment>
<keyword evidence="4 7" id="KW-0547">Nucleotide-binding</keyword>
<dbReference type="NCBIfam" id="TIGR00125">
    <property type="entry name" value="cyt_tran_rel"/>
    <property type="match status" value="1"/>
</dbReference>
<proteinExistence type="inferred from homology"/>
<keyword evidence="2 7" id="KW-0808">Transferase</keyword>
<comment type="catalytic activity">
    <reaction evidence="7">
        <text>(R)-4'-phosphopantetheine + ATP + H(+) = 3'-dephospho-CoA + diphosphate</text>
        <dbReference type="Rhea" id="RHEA:19801"/>
        <dbReference type="ChEBI" id="CHEBI:15378"/>
        <dbReference type="ChEBI" id="CHEBI:30616"/>
        <dbReference type="ChEBI" id="CHEBI:33019"/>
        <dbReference type="ChEBI" id="CHEBI:57328"/>
        <dbReference type="ChEBI" id="CHEBI:61723"/>
        <dbReference type="EC" id="2.7.7.3"/>
    </reaction>
</comment>
<dbReference type="SUPFAM" id="SSF52374">
    <property type="entry name" value="Nucleotidylyl transferase"/>
    <property type="match status" value="1"/>
</dbReference>
<reference evidence="9 10" key="1">
    <citation type="submission" date="2018-06" db="EMBL/GenBank/DDBJ databases">
        <title>Extensive metabolic versatility and redundancy in microbially diverse, dynamic hydrothermal sediments.</title>
        <authorList>
            <person name="Dombrowski N."/>
            <person name="Teske A."/>
            <person name="Baker B.J."/>
        </authorList>
    </citation>
    <scope>NUCLEOTIDE SEQUENCE [LARGE SCALE GENOMIC DNA]</scope>
    <source>
        <strain evidence="9">B66_G16</strain>
    </source>
</reference>
<evidence type="ECO:0000256" key="7">
    <source>
        <dbReference type="HAMAP-Rule" id="MF_00647"/>
    </source>
</evidence>
<evidence type="ECO:0000256" key="2">
    <source>
        <dbReference type="ARBA" id="ARBA00022679"/>
    </source>
</evidence>
<keyword evidence="3 7" id="KW-0548">Nucleotidyltransferase</keyword>
<dbReference type="EMBL" id="QMQV01000004">
    <property type="protein sequence ID" value="RLE50515.1"/>
    <property type="molecule type" value="Genomic_DNA"/>
</dbReference>
<dbReference type="Gene3D" id="3.40.50.620">
    <property type="entry name" value="HUPs"/>
    <property type="match status" value="1"/>
</dbReference>
<dbReference type="InterPro" id="IPR004821">
    <property type="entry name" value="Cyt_trans-like"/>
</dbReference>
<evidence type="ECO:0000256" key="4">
    <source>
        <dbReference type="ARBA" id="ARBA00022741"/>
    </source>
</evidence>
<protein>
    <recommendedName>
        <fullName evidence="7">Phosphopantetheine adenylyltransferase</fullName>
        <ecNumber evidence="7">2.7.7.3</ecNumber>
    </recommendedName>
    <alternativeName>
        <fullName evidence="7">Dephospho-CoA pyrophosphorylase</fullName>
    </alternativeName>
    <alternativeName>
        <fullName evidence="7">Pantetheine-phosphate adenylyltransferase</fullName>
        <shortName evidence="7">PPAT</shortName>
    </alternativeName>
</protein>
<dbReference type="InterPro" id="IPR023540">
    <property type="entry name" value="PPAT_arch"/>
</dbReference>
<dbReference type="GO" id="GO:0005737">
    <property type="term" value="C:cytoplasm"/>
    <property type="evidence" value="ECO:0007669"/>
    <property type="project" value="UniProtKB-SubCell"/>
</dbReference>
<accession>A0A497ET48</accession>
<evidence type="ECO:0000256" key="5">
    <source>
        <dbReference type="ARBA" id="ARBA00022840"/>
    </source>
</evidence>
<dbReference type="Proteomes" id="UP000278475">
    <property type="component" value="Unassembled WGS sequence"/>
</dbReference>
<dbReference type="EC" id="2.7.7.3" evidence="7"/>
<dbReference type="GO" id="GO:0004595">
    <property type="term" value="F:pantetheine-phosphate adenylyltransferase activity"/>
    <property type="evidence" value="ECO:0007669"/>
    <property type="project" value="UniProtKB-UniRule"/>
</dbReference>
<dbReference type="PANTHER" id="PTHR43793:SF1">
    <property type="entry name" value="FAD SYNTHASE"/>
    <property type="match status" value="1"/>
</dbReference>
<keyword evidence="6 7" id="KW-0173">Coenzyme A biosynthesis</keyword>
<dbReference type="UniPathway" id="UPA00241"/>
<evidence type="ECO:0000313" key="10">
    <source>
        <dbReference type="Proteomes" id="UP000278475"/>
    </source>
</evidence>
<dbReference type="GO" id="GO:0015937">
    <property type="term" value="P:coenzyme A biosynthetic process"/>
    <property type="evidence" value="ECO:0007669"/>
    <property type="project" value="UniProtKB-UniRule"/>
</dbReference>
<keyword evidence="5 7" id="KW-0067">ATP-binding</keyword>
<evidence type="ECO:0000256" key="3">
    <source>
        <dbReference type="ARBA" id="ARBA00022695"/>
    </source>
</evidence>
<name>A0A497ET48_9CREN</name>
<dbReference type="GO" id="GO:0005524">
    <property type="term" value="F:ATP binding"/>
    <property type="evidence" value="ECO:0007669"/>
    <property type="project" value="UniProtKB-KW"/>
</dbReference>
<dbReference type="Pfam" id="PF01467">
    <property type="entry name" value="CTP_transf_like"/>
    <property type="match status" value="1"/>
</dbReference>
<comment type="similarity">
    <text evidence="7">Belongs to the eukaryotic CoaD family.</text>
</comment>
<comment type="function">
    <text evidence="7">Reversibly transfers an adenylyl group from ATP to 4'-phosphopantetheine, yielding dephospho-CoA (dPCoA) and pyrophosphate.</text>
</comment>
<dbReference type="PANTHER" id="PTHR43793">
    <property type="entry name" value="FAD SYNTHASE"/>
    <property type="match status" value="1"/>
</dbReference>
<evidence type="ECO:0000256" key="1">
    <source>
        <dbReference type="ARBA" id="ARBA00022490"/>
    </source>
</evidence>
<evidence type="ECO:0000313" key="9">
    <source>
        <dbReference type="EMBL" id="RLE50515.1"/>
    </source>
</evidence>
<gene>
    <name evidence="7" type="primary">coaD</name>
    <name evidence="9" type="ORF">DRJ31_00975</name>
</gene>
<evidence type="ECO:0000259" key="8">
    <source>
        <dbReference type="Pfam" id="PF01467"/>
    </source>
</evidence>
<evidence type="ECO:0000256" key="6">
    <source>
        <dbReference type="ARBA" id="ARBA00022993"/>
    </source>
</evidence>
<sequence>MNMCEKALRRVYSRVAVGGTFDKLHIGHRALLRKAALIGDQVLVGVTSDEYVLKASKRGVEEYAVRAKRVSEFFRRLRGDGFFNVRKLDDPYGPAIYEFLDAIVVSEETLPRALELNTLREKMGEKALDIVVVGLVRDERGEVVSSTRIRLEEIDTEGRVLKRL</sequence>
<dbReference type="InterPro" id="IPR014729">
    <property type="entry name" value="Rossmann-like_a/b/a_fold"/>
</dbReference>
<dbReference type="InterPro" id="IPR050385">
    <property type="entry name" value="Archaeal_FAD_synthase"/>
</dbReference>